<dbReference type="PROSITE" id="PS00316">
    <property type="entry name" value="THAUMATIN_1"/>
    <property type="match status" value="1"/>
</dbReference>
<dbReference type="SUPFAM" id="SSF49870">
    <property type="entry name" value="Osmotin, thaumatin-like protein"/>
    <property type="match status" value="1"/>
</dbReference>
<dbReference type="EMBL" id="JADCNM010000296">
    <property type="protein sequence ID" value="KAG0448550.1"/>
    <property type="molecule type" value="Genomic_DNA"/>
</dbReference>
<evidence type="ECO:0000313" key="4">
    <source>
        <dbReference type="Proteomes" id="UP000636800"/>
    </source>
</evidence>
<evidence type="ECO:0000313" key="3">
    <source>
        <dbReference type="EMBL" id="KAG0448652.1"/>
    </source>
</evidence>
<gene>
    <name evidence="3" type="ORF">HPP92_027734</name>
    <name evidence="2" type="ORF">HPP92_027778</name>
</gene>
<reference evidence="4 5" key="1">
    <citation type="journal article" date="2020" name="Nat. Food">
        <title>A phased Vanilla planifolia genome enables genetic improvement of flavour and production.</title>
        <authorList>
            <person name="Hasing T."/>
            <person name="Tang H."/>
            <person name="Brym M."/>
            <person name="Khazi F."/>
            <person name="Huang T."/>
            <person name="Chambers A.H."/>
        </authorList>
    </citation>
    <scope>NUCLEOTIDE SEQUENCE [LARGE SCALE GENOMIC DNA]</scope>
    <source>
        <tissue evidence="2">Leaf</tissue>
    </source>
</reference>
<dbReference type="FunFam" id="2.60.110.10:FF:000001">
    <property type="entry name" value="THAUMATIN-LIKE PROTEIN 1"/>
    <property type="match status" value="1"/>
</dbReference>
<sequence>MYSLHPLRLPALIALLSSIIPGAMSATFTFVNSCGYTVWPGILSNAGTEALSTTGFALLNSESRVIYAPSSWAGRFWGRTLCSTDSSGRFSCNTGDCGSGQIECSGGGAAPPATLAEFTLNGGGTGSTDFYDVSLVDGYNIPMLVVPDGSGTNTCAATGCLVDINGICPSDLRVLASGGENVACRSACEAFGSPQFCCSGEYGNPNTCKPSPFSQFFKNACPRAYSYAYDDATSTFTCPSGGGYVITFCPSTTRGEHSGSCGAAHDQQHDGVYGSGDGQQLCRTSANAARLALRCPGSILPCNLACLSGSIPCYKTPSSHRINRGELLILKSERCSHLHAFDDALSPADACEADA</sequence>
<dbReference type="PANTHER" id="PTHR31048">
    <property type="entry name" value="OS03G0233200 PROTEIN"/>
    <property type="match status" value="1"/>
</dbReference>
<dbReference type="InterPro" id="IPR017949">
    <property type="entry name" value="Thaumatin_CS"/>
</dbReference>
<organism evidence="2 5">
    <name type="scientific">Vanilla planifolia</name>
    <name type="common">Vanilla</name>
    <dbReference type="NCBI Taxonomy" id="51239"/>
    <lineage>
        <taxon>Eukaryota</taxon>
        <taxon>Viridiplantae</taxon>
        <taxon>Streptophyta</taxon>
        <taxon>Embryophyta</taxon>
        <taxon>Tracheophyta</taxon>
        <taxon>Spermatophyta</taxon>
        <taxon>Magnoliopsida</taxon>
        <taxon>Liliopsida</taxon>
        <taxon>Asparagales</taxon>
        <taxon>Orchidaceae</taxon>
        <taxon>Vanilloideae</taxon>
        <taxon>Vanilleae</taxon>
        <taxon>Vanilla</taxon>
    </lineage>
</organism>
<dbReference type="OrthoDB" id="430315at2759"/>
<comment type="caution">
    <text evidence="2">The sequence shown here is derived from an EMBL/GenBank/DDBJ whole genome shotgun (WGS) entry which is preliminary data.</text>
</comment>
<keyword evidence="1" id="KW-0732">Signal</keyword>
<evidence type="ECO:0000256" key="1">
    <source>
        <dbReference type="SAM" id="SignalP"/>
    </source>
</evidence>
<dbReference type="EMBL" id="JADCNL010000296">
    <property type="protein sequence ID" value="KAG0448652.1"/>
    <property type="molecule type" value="Genomic_DNA"/>
</dbReference>
<protein>
    <recommendedName>
        <fullName evidence="6">Thaumatin-like protein</fullName>
    </recommendedName>
</protein>
<dbReference type="PROSITE" id="PS51367">
    <property type="entry name" value="THAUMATIN_2"/>
    <property type="match status" value="1"/>
</dbReference>
<feature type="signal peptide" evidence="1">
    <location>
        <begin position="1"/>
        <end position="25"/>
    </location>
</feature>
<dbReference type="PRINTS" id="PR00347">
    <property type="entry name" value="THAUMATIN"/>
</dbReference>
<name>A0A835P7Q8_VANPL</name>
<dbReference type="Proteomes" id="UP000639772">
    <property type="component" value="Unassembled WGS sequence"/>
</dbReference>
<evidence type="ECO:0008006" key="6">
    <source>
        <dbReference type="Google" id="ProtNLM"/>
    </source>
</evidence>
<dbReference type="Pfam" id="PF00314">
    <property type="entry name" value="Thaumatin"/>
    <property type="match status" value="1"/>
</dbReference>
<dbReference type="Gene3D" id="2.60.110.10">
    <property type="entry name" value="Thaumatin"/>
    <property type="match status" value="1"/>
</dbReference>
<dbReference type="InterPro" id="IPR037176">
    <property type="entry name" value="Osmotin/thaumatin-like_sf"/>
</dbReference>
<evidence type="ECO:0000313" key="5">
    <source>
        <dbReference type="Proteomes" id="UP000639772"/>
    </source>
</evidence>
<feature type="chain" id="PRO_5036240268" description="Thaumatin-like protein" evidence="1">
    <location>
        <begin position="26"/>
        <end position="355"/>
    </location>
</feature>
<dbReference type="AlphaFoldDB" id="A0A835P7Q8"/>
<dbReference type="SMART" id="SM00205">
    <property type="entry name" value="THN"/>
    <property type="match status" value="1"/>
</dbReference>
<evidence type="ECO:0000313" key="2">
    <source>
        <dbReference type="EMBL" id="KAG0448550.1"/>
    </source>
</evidence>
<dbReference type="CDD" id="cd09218">
    <property type="entry name" value="TLP-PA"/>
    <property type="match status" value="1"/>
</dbReference>
<keyword evidence="4" id="KW-1185">Reference proteome</keyword>
<proteinExistence type="predicted"/>
<accession>A0A835P7Q8</accession>
<dbReference type="Proteomes" id="UP000636800">
    <property type="component" value="Unassembled WGS sequence"/>
</dbReference>
<dbReference type="InterPro" id="IPR001938">
    <property type="entry name" value="Thaumatin"/>
</dbReference>